<keyword evidence="1" id="KW-0472">Membrane</keyword>
<dbReference type="RefSeq" id="WP_085755636.1">
    <property type="nucleotide sequence ID" value="NZ_CP021023.1"/>
</dbReference>
<feature type="transmembrane region" description="Helical" evidence="1">
    <location>
        <begin position="442"/>
        <end position="460"/>
    </location>
</feature>
<sequence>MKPLSANLSIYYKRPMAYFWYLVTLCQLPAAVMGITGHIERSFLFLIIPLFLGVLAGAMQKDVVSAPLTFCLPGQKRMPIRVIAAMGAVMLAVMALLFFFAGAVRADNLFANPFYFAVNILLCIFVYLYAALLGFKTDPLKSSFILRMLPFGMALLFVFGSKQVSDLIINFPICSGLIIAAAAAYLASNINDPSSRRDICGKEDYVSTMGGWNSKNDILKAKITIMAAKRNTSGTPSFAEKICLPVIFGLKGSPAKTLAGYLYILLDSLLLNWKQFVFTPFLVLLLFGYILGFMPANQTNGAVHWGVYFALPALWAGMWGLPLYPSLLLPSSRKDKLNASLAFVFSYMMLSACLFLLAGLISKAAAPYMPLPAPEMFSKDFLFAYPAFQKVWLLFFITPLSFSAIALWGRKSAAMVYVFPIIIMFVVLLSGLEENIQPRPLWVFRLAGIVLSWIISFYILRFRCIKGCLAGEKFV</sequence>
<evidence type="ECO:0000313" key="2">
    <source>
        <dbReference type="EMBL" id="ARN56962.1"/>
    </source>
</evidence>
<feature type="transmembrane region" description="Helical" evidence="1">
    <location>
        <begin position="80"/>
        <end position="102"/>
    </location>
</feature>
<dbReference type="AlphaFoldDB" id="A0A1W6LMI7"/>
<accession>A0A1W6LMI7</accession>
<feature type="transmembrane region" description="Helical" evidence="1">
    <location>
        <begin position="42"/>
        <end position="59"/>
    </location>
</feature>
<dbReference type="KEGG" id="pbp:STSP1_01355"/>
<name>A0A1W6LMI7_9BACT</name>
<reference evidence="3" key="1">
    <citation type="submission" date="2017-04" db="EMBL/GenBank/DDBJ databases">
        <title>Comparative genomics and description of representatives of a novel lineage of planctomycetes thriving in anoxic sediments.</title>
        <authorList>
            <person name="Spring S."/>
            <person name="Bunk B."/>
            <person name="Sproer C."/>
        </authorList>
    </citation>
    <scope>NUCLEOTIDE SEQUENCE [LARGE SCALE GENOMIC DNA]</scope>
    <source>
        <strain evidence="3">ST-PulAB-D4</strain>
    </source>
</reference>
<gene>
    <name evidence="2" type="ORF">STSP1_01355</name>
</gene>
<feature type="transmembrane region" description="Helical" evidence="1">
    <location>
        <begin position="144"/>
        <end position="161"/>
    </location>
</feature>
<feature type="transmembrane region" description="Helical" evidence="1">
    <location>
        <begin position="382"/>
        <end position="407"/>
    </location>
</feature>
<dbReference type="STRING" id="1941349.STSP1_01355"/>
<organism evidence="2 3">
    <name type="scientific">Sedimentisphaera salicampi</name>
    <dbReference type="NCBI Taxonomy" id="1941349"/>
    <lineage>
        <taxon>Bacteria</taxon>
        <taxon>Pseudomonadati</taxon>
        <taxon>Planctomycetota</taxon>
        <taxon>Phycisphaerae</taxon>
        <taxon>Sedimentisphaerales</taxon>
        <taxon>Sedimentisphaeraceae</taxon>
        <taxon>Sedimentisphaera</taxon>
    </lineage>
</organism>
<protein>
    <submittedName>
        <fullName evidence="2">Uncharacterized protein</fullName>
    </submittedName>
</protein>
<feature type="transmembrane region" description="Helical" evidence="1">
    <location>
        <begin position="341"/>
        <end position="362"/>
    </location>
</feature>
<dbReference type="EMBL" id="CP021023">
    <property type="protein sequence ID" value="ARN56962.1"/>
    <property type="molecule type" value="Genomic_DNA"/>
</dbReference>
<keyword evidence="1" id="KW-0812">Transmembrane</keyword>
<feature type="transmembrane region" description="Helical" evidence="1">
    <location>
        <begin position="276"/>
        <end position="294"/>
    </location>
</feature>
<feature type="transmembrane region" description="Helical" evidence="1">
    <location>
        <begin position="414"/>
        <end position="430"/>
    </location>
</feature>
<feature type="transmembrane region" description="Helical" evidence="1">
    <location>
        <begin position="18"/>
        <end position="36"/>
    </location>
</feature>
<keyword evidence="3" id="KW-1185">Reference proteome</keyword>
<proteinExistence type="predicted"/>
<keyword evidence="1" id="KW-1133">Transmembrane helix</keyword>
<evidence type="ECO:0000256" key="1">
    <source>
        <dbReference type="SAM" id="Phobius"/>
    </source>
</evidence>
<feature type="transmembrane region" description="Helical" evidence="1">
    <location>
        <begin position="114"/>
        <end position="132"/>
    </location>
</feature>
<feature type="transmembrane region" description="Helical" evidence="1">
    <location>
        <begin position="306"/>
        <end position="329"/>
    </location>
</feature>
<evidence type="ECO:0000313" key="3">
    <source>
        <dbReference type="Proteomes" id="UP000193334"/>
    </source>
</evidence>
<dbReference type="Proteomes" id="UP000193334">
    <property type="component" value="Chromosome"/>
</dbReference>
<feature type="transmembrane region" description="Helical" evidence="1">
    <location>
        <begin position="167"/>
        <end position="187"/>
    </location>
</feature>